<evidence type="ECO:0000313" key="4">
    <source>
        <dbReference type="Proteomes" id="UP001175228"/>
    </source>
</evidence>
<dbReference type="AlphaFoldDB" id="A0AA39QDQ3"/>
<protein>
    <recommendedName>
        <fullName evidence="2">Fungal-type protein kinase domain-containing protein</fullName>
    </recommendedName>
</protein>
<gene>
    <name evidence="3" type="ORF">EDD18DRAFT_1350011</name>
</gene>
<evidence type="ECO:0000313" key="3">
    <source>
        <dbReference type="EMBL" id="KAK0499819.1"/>
    </source>
</evidence>
<proteinExistence type="predicted"/>
<dbReference type="Proteomes" id="UP001175228">
    <property type="component" value="Unassembled WGS sequence"/>
</dbReference>
<feature type="domain" description="Fungal-type protein kinase" evidence="2">
    <location>
        <begin position="20"/>
        <end position="162"/>
    </location>
</feature>
<name>A0AA39QDQ3_9AGAR</name>
<dbReference type="PANTHER" id="PTHR38248:SF2">
    <property type="entry name" value="FUNK1 11"/>
    <property type="match status" value="1"/>
</dbReference>
<dbReference type="InterPro" id="IPR011009">
    <property type="entry name" value="Kinase-like_dom_sf"/>
</dbReference>
<dbReference type="SUPFAM" id="SSF56112">
    <property type="entry name" value="Protein kinase-like (PK-like)"/>
    <property type="match status" value="1"/>
</dbReference>
<dbReference type="PROSITE" id="PS00109">
    <property type="entry name" value="PROTEIN_KINASE_TYR"/>
    <property type="match status" value="1"/>
</dbReference>
<comment type="caution">
    <text evidence="3">The sequence shown here is derived from an EMBL/GenBank/DDBJ whole genome shotgun (WGS) entry which is preliminary data.</text>
</comment>
<dbReference type="InterPro" id="IPR040976">
    <property type="entry name" value="Pkinase_fungal"/>
</dbReference>
<dbReference type="PANTHER" id="PTHR38248">
    <property type="entry name" value="FUNK1 6"/>
    <property type="match status" value="1"/>
</dbReference>
<dbReference type="EMBL" id="JAUEPU010000009">
    <property type="protein sequence ID" value="KAK0499819.1"/>
    <property type="molecule type" value="Genomic_DNA"/>
</dbReference>
<accession>A0AA39QDQ3</accession>
<evidence type="ECO:0000256" key="1">
    <source>
        <dbReference type="SAM" id="MobiDB-lite"/>
    </source>
</evidence>
<evidence type="ECO:0000259" key="2">
    <source>
        <dbReference type="Pfam" id="PF17667"/>
    </source>
</evidence>
<sequence>MPTGASLANPDADDKPQPPRLYKGRKHVRVVFADVGTPLSDIQQPRVLFKALHHTLKGLYHLYLGHYVHRDISAGNIILCNGVGKISDLEYAKKFLSQGPVNDPKTGTPIFMAVEVQATEYIFIRKPERPLPPGFGQPLPQSARPLFLHNYLHDIESLFWIGCHALFFTVPANYLEDPPNWSKQCKLFDNFFPHYLPGSSDRRRFIEYVDFQAADKVLPDEYRDTLG</sequence>
<organism evidence="3 4">
    <name type="scientific">Armillaria luteobubalina</name>
    <dbReference type="NCBI Taxonomy" id="153913"/>
    <lineage>
        <taxon>Eukaryota</taxon>
        <taxon>Fungi</taxon>
        <taxon>Dikarya</taxon>
        <taxon>Basidiomycota</taxon>
        <taxon>Agaricomycotina</taxon>
        <taxon>Agaricomycetes</taxon>
        <taxon>Agaricomycetidae</taxon>
        <taxon>Agaricales</taxon>
        <taxon>Marasmiineae</taxon>
        <taxon>Physalacriaceae</taxon>
        <taxon>Armillaria</taxon>
    </lineage>
</organism>
<keyword evidence="4" id="KW-1185">Reference proteome</keyword>
<dbReference type="Gene3D" id="1.10.510.10">
    <property type="entry name" value="Transferase(Phosphotransferase) domain 1"/>
    <property type="match status" value="1"/>
</dbReference>
<dbReference type="Pfam" id="PF17667">
    <property type="entry name" value="Pkinase_fungal"/>
    <property type="match status" value="1"/>
</dbReference>
<dbReference type="InterPro" id="IPR008266">
    <property type="entry name" value="Tyr_kinase_AS"/>
</dbReference>
<feature type="region of interest" description="Disordered" evidence="1">
    <location>
        <begin position="1"/>
        <end position="20"/>
    </location>
</feature>
<reference evidence="3" key="1">
    <citation type="submission" date="2023-06" db="EMBL/GenBank/DDBJ databases">
        <authorList>
            <consortium name="Lawrence Berkeley National Laboratory"/>
            <person name="Ahrendt S."/>
            <person name="Sahu N."/>
            <person name="Indic B."/>
            <person name="Wong-Bajracharya J."/>
            <person name="Merenyi Z."/>
            <person name="Ke H.-M."/>
            <person name="Monk M."/>
            <person name="Kocsube S."/>
            <person name="Drula E."/>
            <person name="Lipzen A."/>
            <person name="Balint B."/>
            <person name="Henrissat B."/>
            <person name="Andreopoulos B."/>
            <person name="Martin F.M."/>
            <person name="Harder C.B."/>
            <person name="Rigling D."/>
            <person name="Ford K.L."/>
            <person name="Foster G.D."/>
            <person name="Pangilinan J."/>
            <person name="Papanicolaou A."/>
            <person name="Barry K."/>
            <person name="LaButti K."/>
            <person name="Viragh M."/>
            <person name="Koriabine M."/>
            <person name="Yan M."/>
            <person name="Riley R."/>
            <person name="Champramary S."/>
            <person name="Plett K.L."/>
            <person name="Tsai I.J."/>
            <person name="Slot J."/>
            <person name="Sipos G."/>
            <person name="Plett J."/>
            <person name="Nagy L.G."/>
            <person name="Grigoriev I.V."/>
        </authorList>
    </citation>
    <scope>NUCLEOTIDE SEQUENCE</scope>
    <source>
        <strain evidence="3">HWK02</strain>
    </source>
</reference>
<dbReference type="GO" id="GO:0004672">
    <property type="term" value="F:protein kinase activity"/>
    <property type="evidence" value="ECO:0007669"/>
    <property type="project" value="InterPro"/>
</dbReference>